<comment type="caution">
    <text evidence="1">The sequence shown here is derived from an EMBL/GenBank/DDBJ whole genome shotgun (WGS) entry which is preliminary data.</text>
</comment>
<name>A0A0F8W8C7_9ZZZZ</name>
<accession>A0A0F8W8C7</accession>
<gene>
    <name evidence="1" type="ORF">LCGC14_3098550</name>
</gene>
<dbReference type="AlphaFoldDB" id="A0A0F8W8C7"/>
<organism evidence="1">
    <name type="scientific">marine sediment metagenome</name>
    <dbReference type="NCBI Taxonomy" id="412755"/>
    <lineage>
        <taxon>unclassified sequences</taxon>
        <taxon>metagenomes</taxon>
        <taxon>ecological metagenomes</taxon>
    </lineage>
</organism>
<reference evidence="1" key="1">
    <citation type="journal article" date="2015" name="Nature">
        <title>Complex archaea that bridge the gap between prokaryotes and eukaryotes.</title>
        <authorList>
            <person name="Spang A."/>
            <person name="Saw J.H."/>
            <person name="Jorgensen S.L."/>
            <person name="Zaremba-Niedzwiedzka K."/>
            <person name="Martijn J."/>
            <person name="Lind A.E."/>
            <person name="van Eijk R."/>
            <person name="Schleper C."/>
            <person name="Guy L."/>
            <person name="Ettema T.J."/>
        </authorList>
    </citation>
    <scope>NUCLEOTIDE SEQUENCE</scope>
</reference>
<evidence type="ECO:0000313" key="1">
    <source>
        <dbReference type="EMBL" id="KKK53062.1"/>
    </source>
</evidence>
<sequence length="265" mass="27767">MSFLSSPKKKVTFVESATSLAAKQEVSDILKISGEGIPGREIAGFTELEQQAFDLASEFLRDDTGEITIDKAIDVATQIAEQKIDLNSPEIQGVIQEVRKTGDLALNRIGRSLQARGVASTTAGRDILGRQVTETEKATAGALAPLLTRFREQRLQATSLLPSLVGQRAGVTTGRIAVGAAAGEAQRSLAQQIKDAIFTRKQEQFGFETAGRANIASLLFESRTPVISGGGPSTLGKIASAGSDIASIISSASTIAGAFKPPVAN</sequence>
<dbReference type="EMBL" id="LAZR01066697">
    <property type="protein sequence ID" value="KKK53062.1"/>
    <property type="molecule type" value="Genomic_DNA"/>
</dbReference>
<proteinExistence type="predicted"/>
<protein>
    <submittedName>
        <fullName evidence="1">Uncharacterized protein</fullName>
    </submittedName>
</protein>